<sequence>MSVLIKRAGMKPMQKAVVSYELFAPDRRRRDLLNVIAVVDKFALDVLVSARILPDDNVYRVGYKVIRFAGIDKAAPRVDMTIQTEAKNNA</sequence>
<keyword evidence="2" id="KW-1185">Reference proteome</keyword>
<accession>A0A388TDD4</accession>
<dbReference type="GO" id="GO:0000287">
    <property type="term" value="F:magnesium ion binding"/>
    <property type="evidence" value="ECO:0007669"/>
    <property type="project" value="InterPro"/>
</dbReference>
<dbReference type="SUPFAM" id="SSF103084">
    <property type="entry name" value="Holliday junction resolvase RusA"/>
    <property type="match status" value="1"/>
</dbReference>
<proteinExistence type="predicted"/>
<dbReference type="Proteomes" id="UP000269352">
    <property type="component" value="Unassembled WGS sequence"/>
</dbReference>
<comment type="caution">
    <text evidence="1">The sequence shown here is derived from an EMBL/GenBank/DDBJ whole genome shotgun (WGS) entry which is preliminary data.</text>
</comment>
<dbReference type="InterPro" id="IPR036614">
    <property type="entry name" value="RusA-like_sf"/>
</dbReference>
<organism evidence="1 2">
    <name type="scientific">Termititenax aidoneus</name>
    <dbReference type="NCBI Taxonomy" id="2218524"/>
    <lineage>
        <taxon>Bacteria</taxon>
        <taxon>Bacillati</taxon>
        <taxon>Candidatus Margulisiibacteriota</taxon>
        <taxon>Candidatus Termititenacia</taxon>
        <taxon>Candidatus Termititenacales</taxon>
        <taxon>Candidatus Termititenacaceae</taxon>
        <taxon>Candidatus Termititenax</taxon>
    </lineage>
</organism>
<evidence type="ECO:0000313" key="1">
    <source>
        <dbReference type="EMBL" id="GBR74696.1"/>
    </source>
</evidence>
<dbReference type="AlphaFoldDB" id="A0A388TDD4"/>
<name>A0A388TDD4_TERA1</name>
<reference evidence="1 2" key="1">
    <citation type="journal article" date="2019" name="ISME J.">
        <title>Genome analyses of uncultured TG2/ZB3 bacteria in 'Margulisbacteria' specifically attached to ectosymbiotic spirochetes of protists in the termite gut.</title>
        <authorList>
            <person name="Utami Y.D."/>
            <person name="Kuwahara H."/>
            <person name="Igai K."/>
            <person name="Murakami T."/>
            <person name="Sugaya K."/>
            <person name="Morikawa T."/>
            <person name="Nagura Y."/>
            <person name="Yuki M."/>
            <person name="Deevong P."/>
            <person name="Inoue T."/>
            <person name="Kihara K."/>
            <person name="Lo N."/>
            <person name="Yamada A."/>
            <person name="Ohkuma M."/>
            <person name="Hongoh Y."/>
        </authorList>
    </citation>
    <scope>NUCLEOTIDE SEQUENCE [LARGE SCALE GENOMIC DNA]</scope>
    <source>
        <strain evidence="1">NkOx7-01</strain>
    </source>
</reference>
<dbReference type="GO" id="GO:0006281">
    <property type="term" value="P:DNA repair"/>
    <property type="evidence" value="ECO:0007669"/>
    <property type="project" value="InterPro"/>
</dbReference>
<dbReference type="EMBL" id="BGZN01000070">
    <property type="protein sequence ID" value="GBR74696.1"/>
    <property type="molecule type" value="Genomic_DNA"/>
</dbReference>
<protein>
    <submittedName>
        <fullName evidence="1">Phage-related protein</fullName>
    </submittedName>
</protein>
<dbReference type="Gene3D" id="3.30.1330.70">
    <property type="entry name" value="Holliday junction resolvase RusA"/>
    <property type="match status" value="1"/>
</dbReference>
<evidence type="ECO:0000313" key="2">
    <source>
        <dbReference type="Proteomes" id="UP000269352"/>
    </source>
</evidence>
<dbReference type="GO" id="GO:0006310">
    <property type="term" value="P:DNA recombination"/>
    <property type="evidence" value="ECO:0007669"/>
    <property type="project" value="InterPro"/>
</dbReference>
<gene>
    <name evidence="1" type="ORF">NO1_1826</name>
</gene>